<dbReference type="OrthoDB" id="10060824at2759"/>
<comment type="caution">
    <text evidence="1">The sequence shown here is derived from an EMBL/GenBank/DDBJ whole genome shotgun (WGS) entry which is preliminary data.</text>
</comment>
<evidence type="ECO:0000313" key="2">
    <source>
        <dbReference type="Proteomes" id="UP000699462"/>
    </source>
</evidence>
<dbReference type="AlphaFoldDB" id="A0A8T0DKR0"/>
<organism evidence="1 2">
    <name type="scientific">Paragonimus westermani</name>
    <dbReference type="NCBI Taxonomy" id="34504"/>
    <lineage>
        <taxon>Eukaryota</taxon>
        <taxon>Metazoa</taxon>
        <taxon>Spiralia</taxon>
        <taxon>Lophotrochozoa</taxon>
        <taxon>Platyhelminthes</taxon>
        <taxon>Trematoda</taxon>
        <taxon>Digenea</taxon>
        <taxon>Plagiorchiida</taxon>
        <taxon>Troglotremata</taxon>
        <taxon>Troglotrematidae</taxon>
        <taxon>Paragonimus</taxon>
    </lineage>
</organism>
<gene>
    <name evidence="1" type="ORF">P879_04447</name>
</gene>
<protein>
    <submittedName>
        <fullName evidence="1">Uncharacterized protein</fullName>
    </submittedName>
</protein>
<dbReference type="PANTHER" id="PTHR45912:SF3">
    <property type="entry name" value="CILIA- AND FLAGELLA-ASSOCIATED PROTEIN 47"/>
    <property type="match status" value="1"/>
</dbReference>
<dbReference type="Proteomes" id="UP000699462">
    <property type="component" value="Unassembled WGS sequence"/>
</dbReference>
<dbReference type="GO" id="GO:0060271">
    <property type="term" value="P:cilium assembly"/>
    <property type="evidence" value="ECO:0007669"/>
    <property type="project" value="TreeGrafter"/>
</dbReference>
<keyword evidence="2" id="KW-1185">Reference proteome</keyword>
<evidence type="ECO:0000313" key="1">
    <source>
        <dbReference type="EMBL" id="KAF8567946.1"/>
    </source>
</evidence>
<dbReference type="GO" id="GO:0005929">
    <property type="term" value="C:cilium"/>
    <property type="evidence" value="ECO:0007669"/>
    <property type="project" value="TreeGrafter"/>
</dbReference>
<name>A0A8T0DKR0_9TREM</name>
<proteinExistence type="predicted"/>
<dbReference type="Gene3D" id="2.60.40.10">
    <property type="entry name" value="Immunoglobulins"/>
    <property type="match status" value="1"/>
</dbReference>
<dbReference type="PANTHER" id="PTHR45912">
    <property type="entry name" value="CILIA- AND FLAGELLA-ASSOCIATED PROTEIN 47"/>
    <property type="match status" value="1"/>
</dbReference>
<reference evidence="1 2" key="1">
    <citation type="submission" date="2019-07" db="EMBL/GenBank/DDBJ databases">
        <title>Annotation for the trematode Paragonimus westermani.</title>
        <authorList>
            <person name="Choi Y.-J."/>
        </authorList>
    </citation>
    <scope>NUCLEOTIDE SEQUENCE [LARGE SCALE GENOMIC DNA]</scope>
    <source>
        <strain evidence="1">180907_Pwestermani</strain>
    </source>
</reference>
<dbReference type="EMBL" id="JTDF01003249">
    <property type="protein sequence ID" value="KAF8567946.1"/>
    <property type="molecule type" value="Genomic_DNA"/>
</dbReference>
<accession>A0A8T0DKR0</accession>
<dbReference type="InterPro" id="IPR013783">
    <property type="entry name" value="Ig-like_fold"/>
</dbReference>
<sequence length="995" mass="109829">MKHLCTLPLCKYRFYRNLNFSINGHHKSNLVICATIVPVRLEIDPPTLELTMTDATFGLVSQSGLRGVVLLRNPLHARTHFVWELTERTSTAFTVRPAKGVVEPFSNLACEVIHYPSLSACKQGTFRLRLPSNIVCAKMAKFQGKERENFAPHQLLQCYVTLPPCKLAFNMRRITLGPIAHALPAKRQIRLTNYGESPAFYKILKQPDDSELIPAGVPMRTDRRLSNQVPMSVTIKLDPEEGEVPVAGHVDIQVGSPCCCIAITCTPLGLGKFDSVLMLQTHDDRTRTLSVCGTVVAPKIRVSSKLSDFGGVHVGGSSFIKFGIENLGVTEALVELNFADHPEFSISDQPCGQPETGQKNYVDKQASCLEVPNSQALHSNEEFHTISSEQPFVRQDSKQVKSTGKILIPANCHWEGSLCFSPTEIAAANSTKNNDVVALMIVGHTNCRVKERCALSWSSQKESQRALHTLDASDKEEYADNKHTRWDILTKTMAVIGSSVNQLPPIAALEAFDSDKCVCWFLRQVGVHDFALSVTVNKMSISMIQSEWSEPSEIRGESTRDENLKLFVHRILAVGIRQSIAVDPKDGNVFFTINLNPADQTSKQAVSQKVFLTCLDNAPVGWALGLIGVHQFNKNGTGLLELRDQNDTLLTSNVDGVLEGTLANVNDRFQFVLRCTPRKPGSFQISLPLWLNKSAGKADRRESVHGERSSERILYRCFQIHIRVTEAHLICSPSRVLFPTIPLGCEVRQFVELRSTRIDRSLSVSVCWPVPENVQPETIGHTADLDCPFTVEFPDGHVFNTDMNIPGQSYTKPLKASIRFRSHVNGLLLAPHPRPACLVFTANQSDCKNGSNSFDKKQADRRIACVAVPISAAVDNSLTSWFDLVSRQPNSFSIGFAKDSLDVEHKLTKAKLVDSGVYLKYLYNVTGEIQLIQSCRGPDGSQQSLVSSTNSSDHINGSLGLPTTDLLYSDSGTQLTVPDMAESDRVSPSKSTALN</sequence>